<dbReference type="AlphaFoldDB" id="A0A4P8IVM1"/>
<protein>
    <submittedName>
        <fullName evidence="4">Type 1 fimbrial protein</fullName>
    </submittedName>
</protein>
<accession>A0A4P8IVM1</accession>
<dbReference type="EMBL" id="CP040077">
    <property type="protein sequence ID" value="QCP51174.1"/>
    <property type="molecule type" value="Genomic_DNA"/>
</dbReference>
<dbReference type="GO" id="GO:0009289">
    <property type="term" value="C:pilus"/>
    <property type="evidence" value="ECO:0007669"/>
    <property type="project" value="InterPro"/>
</dbReference>
<reference evidence="4 5" key="1">
    <citation type="submission" date="2019-05" db="EMBL/GenBank/DDBJ databases">
        <title>Burkholderia sp. DHOD12, isolated from subtropical forest soil.</title>
        <authorList>
            <person name="Gao Z.-H."/>
            <person name="Qiu L.-H."/>
        </authorList>
    </citation>
    <scope>NUCLEOTIDE SEQUENCE [LARGE SCALE GENOMIC DNA]</scope>
    <source>
        <strain evidence="4 5">DHOD12</strain>
    </source>
</reference>
<dbReference type="InterPro" id="IPR008966">
    <property type="entry name" value="Adhesion_dom_sf"/>
</dbReference>
<keyword evidence="5" id="KW-1185">Reference proteome</keyword>
<name>A0A4P8IVM1_9BURK</name>
<dbReference type="InterPro" id="IPR050263">
    <property type="entry name" value="Bact_Fimbrial_Adh_Pro"/>
</dbReference>
<dbReference type="InterPro" id="IPR036937">
    <property type="entry name" value="Adhesion_dom_fimbrial_sf"/>
</dbReference>
<dbReference type="RefSeq" id="WP_137333980.1">
    <property type="nucleotide sequence ID" value="NZ_CP040077.1"/>
</dbReference>
<dbReference type="Proteomes" id="UP000298656">
    <property type="component" value="Chromosome 1"/>
</dbReference>
<evidence type="ECO:0000259" key="3">
    <source>
        <dbReference type="Pfam" id="PF00419"/>
    </source>
</evidence>
<proteinExistence type="predicted"/>
<feature type="chain" id="PRO_5020258112" evidence="2">
    <location>
        <begin position="44"/>
        <end position="316"/>
    </location>
</feature>
<dbReference type="GO" id="GO:0043709">
    <property type="term" value="P:cell adhesion involved in single-species biofilm formation"/>
    <property type="evidence" value="ECO:0007669"/>
    <property type="project" value="TreeGrafter"/>
</dbReference>
<organism evidence="4 5">
    <name type="scientific">Trinickia violacea</name>
    <dbReference type="NCBI Taxonomy" id="2571746"/>
    <lineage>
        <taxon>Bacteria</taxon>
        <taxon>Pseudomonadati</taxon>
        <taxon>Pseudomonadota</taxon>
        <taxon>Betaproteobacteria</taxon>
        <taxon>Burkholderiales</taxon>
        <taxon>Burkholderiaceae</taxon>
        <taxon>Trinickia</taxon>
    </lineage>
</organism>
<gene>
    <name evidence="4" type="ORF">FAZ95_19675</name>
</gene>
<dbReference type="PANTHER" id="PTHR33420:SF3">
    <property type="entry name" value="FIMBRIAL SUBUNIT ELFA"/>
    <property type="match status" value="1"/>
</dbReference>
<evidence type="ECO:0000313" key="4">
    <source>
        <dbReference type="EMBL" id="QCP51174.1"/>
    </source>
</evidence>
<dbReference type="PANTHER" id="PTHR33420">
    <property type="entry name" value="FIMBRIAL SUBUNIT ELFA-RELATED"/>
    <property type="match status" value="1"/>
</dbReference>
<dbReference type="KEGG" id="tvl:FAZ95_19675"/>
<keyword evidence="1 2" id="KW-0732">Signal</keyword>
<dbReference type="OrthoDB" id="8970959at2"/>
<evidence type="ECO:0000256" key="2">
    <source>
        <dbReference type="SAM" id="SignalP"/>
    </source>
</evidence>
<evidence type="ECO:0000313" key="5">
    <source>
        <dbReference type="Proteomes" id="UP000298656"/>
    </source>
</evidence>
<dbReference type="InterPro" id="IPR000259">
    <property type="entry name" value="Adhesion_dom_fimbrial"/>
</dbReference>
<dbReference type="SUPFAM" id="SSF49401">
    <property type="entry name" value="Bacterial adhesins"/>
    <property type="match status" value="1"/>
</dbReference>
<feature type="domain" description="Fimbrial-type adhesion" evidence="3">
    <location>
        <begin position="174"/>
        <end position="316"/>
    </location>
</feature>
<dbReference type="Pfam" id="PF00419">
    <property type="entry name" value="Fimbrial"/>
    <property type="match status" value="1"/>
</dbReference>
<dbReference type="Gene3D" id="2.60.40.1090">
    <property type="entry name" value="Fimbrial-type adhesion domain"/>
    <property type="match status" value="1"/>
</dbReference>
<sequence>MNNLLSIAVLVATSLTRMALLRWARNGLAAVGLLAAFSSPASAASFTMFGSSIVVPSRPAAGTIVARDYLTTQQVCGAAQCSLGGGTLSLYPNGGSSSVTGPDISTNIPGLNTRILFNGVAQRGGMINMTITAPVEVQLVATGSTISSGSLAGTASSPEYFIYANDYLRISLSAKVTVVDGTCSVPNQTITLLPTSSTKFTGVGNSQGTQSFNLNFTNCPAGFNRVGYSLVPVGSETTVPGALPLSTGSTATGARIRVANASGNPVTFNTSIPLTAYSQATGGSYSVPYQASYVQTGTSVKPGTVNGQMQVLLDYQ</sequence>
<feature type="signal peptide" evidence="2">
    <location>
        <begin position="1"/>
        <end position="43"/>
    </location>
</feature>
<evidence type="ECO:0000256" key="1">
    <source>
        <dbReference type="ARBA" id="ARBA00022729"/>
    </source>
</evidence>